<dbReference type="Gene3D" id="2.30.24.10">
    <property type="entry name" value="CAT RNA-binding domain"/>
    <property type="match status" value="1"/>
</dbReference>
<dbReference type="EMBL" id="JBCLTR010000017">
    <property type="protein sequence ID" value="MEY8634257.1"/>
    <property type="molecule type" value="Genomic_DNA"/>
</dbReference>
<dbReference type="RefSeq" id="WP_369882354.1">
    <property type="nucleotide sequence ID" value="NZ_JBCLTR010000017.1"/>
</dbReference>
<evidence type="ECO:0000259" key="1">
    <source>
        <dbReference type="SMART" id="SM01061"/>
    </source>
</evidence>
<dbReference type="Proteomes" id="UP001565219">
    <property type="component" value="Unassembled WGS sequence"/>
</dbReference>
<evidence type="ECO:0000313" key="3">
    <source>
        <dbReference type="Proteomes" id="UP001565219"/>
    </source>
</evidence>
<accession>A0ABV4DIA7</accession>
<name>A0ABV4DIA7_9FIRM</name>
<protein>
    <submittedName>
        <fullName evidence="2">CAT RNA binding domain-containing protein</fullName>
    </submittedName>
</protein>
<sequence length="48" mass="5524">MQITRIINNNIVISEDNSHREVVLMGRGLGFRRHPGDVIDSDKVEKTY</sequence>
<evidence type="ECO:0000313" key="2">
    <source>
        <dbReference type="EMBL" id="MEY8634257.1"/>
    </source>
</evidence>
<gene>
    <name evidence="2" type="ORF">AALG99_12155</name>
</gene>
<dbReference type="InterPro" id="IPR004341">
    <property type="entry name" value="CAT_RNA-bd_dom"/>
</dbReference>
<organism evidence="2 3">
    <name type="scientific">Anaerostipes hominis</name>
    <name type="common">ex Lee et al. 2021</name>
    <dbReference type="NCBI Taxonomy" id="2025494"/>
    <lineage>
        <taxon>Bacteria</taxon>
        <taxon>Bacillati</taxon>
        <taxon>Bacillota</taxon>
        <taxon>Clostridia</taxon>
        <taxon>Lachnospirales</taxon>
        <taxon>Lachnospiraceae</taxon>
        <taxon>Anaerostipes</taxon>
    </lineage>
</organism>
<dbReference type="SUPFAM" id="SSF50151">
    <property type="entry name" value="SacY-like RNA-binding domain"/>
    <property type="match status" value="1"/>
</dbReference>
<keyword evidence="3" id="KW-1185">Reference proteome</keyword>
<dbReference type="SMART" id="SM01061">
    <property type="entry name" value="CAT_RBD"/>
    <property type="match status" value="1"/>
</dbReference>
<comment type="caution">
    <text evidence="2">The sequence shown here is derived from an EMBL/GenBank/DDBJ whole genome shotgun (WGS) entry which is preliminary data.</text>
</comment>
<dbReference type="InterPro" id="IPR036650">
    <property type="entry name" value="CAT_RNA-bd_dom_sf"/>
</dbReference>
<reference evidence="2 3" key="1">
    <citation type="submission" date="2024-03" db="EMBL/GenBank/DDBJ databases">
        <title>Mouse gut bacterial collection (mGBC) of GemPharmatech.</title>
        <authorList>
            <person name="He Y."/>
            <person name="Dong L."/>
            <person name="Wu D."/>
            <person name="Gao X."/>
            <person name="Lin Z."/>
        </authorList>
    </citation>
    <scope>NUCLEOTIDE SEQUENCE [LARGE SCALE GENOMIC DNA]</scope>
    <source>
        <strain evidence="2 3">32-10</strain>
    </source>
</reference>
<feature type="domain" description="CAT RNA-binding" evidence="1">
    <location>
        <begin position="1"/>
        <end position="47"/>
    </location>
</feature>
<proteinExistence type="predicted"/>
<dbReference type="Pfam" id="PF03123">
    <property type="entry name" value="CAT_RBD"/>
    <property type="match status" value="1"/>
</dbReference>